<feature type="domain" description="MULE transposase" evidence="1">
    <location>
        <begin position="97"/>
        <end position="178"/>
    </location>
</feature>
<dbReference type="EMBL" id="SZYD01000014">
    <property type="protein sequence ID" value="KAD4180251.1"/>
    <property type="molecule type" value="Genomic_DNA"/>
</dbReference>
<accession>A0A5N6N161</accession>
<dbReference type="Pfam" id="PF10551">
    <property type="entry name" value="MULE"/>
    <property type="match status" value="1"/>
</dbReference>
<reference evidence="2 3" key="1">
    <citation type="submission" date="2019-05" db="EMBL/GenBank/DDBJ databases">
        <title>Mikania micrantha, genome provides insights into the molecular mechanism of rapid growth.</title>
        <authorList>
            <person name="Liu B."/>
        </authorList>
    </citation>
    <scope>NUCLEOTIDE SEQUENCE [LARGE SCALE GENOMIC DNA]</scope>
    <source>
        <strain evidence="2">NLD-2019</strain>
        <tissue evidence="2">Leaf</tissue>
    </source>
</reference>
<dbReference type="Proteomes" id="UP000326396">
    <property type="component" value="Linkage Group LG4"/>
</dbReference>
<protein>
    <recommendedName>
        <fullName evidence="1">MULE transposase domain-containing protein</fullName>
    </recommendedName>
</protein>
<dbReference type="InterPro" id="IPR018289">
    <property type="entry name" value="MULE_transposase_dom"/>
</dbReference>
<evidence type="ECO:0000313" key="2">
    <source>
        <dbReference type="EMBL" id="KAD4180251.1"/>
    </source>
</evidence>
<organism evidence="2 3">
    <name type="scientific">Mikania micrantha</name>
    <name type="common">bitter vine</name>
    <dbReference type="NCBI Taxonomy" id="192012"/>
    <lineage>
        <taxon>Eukaryota</taxon>
        <taxon>Viridiplantae</taxon>
        <taxon>Streptophyta</taxon>
        <taxon>Embryophyta</taxon>
        <taxon>Tracheophyta</taxon>
        <taxon>Spermatophyta</taxon>
        <taxon>Magnoliopsida</taxon>
        <taxon>eudicotyledons</taxon>
        <taxon>Gunneridae</taxon>
        <taxon>Pentapetalae</taxon>
        <taxon>asterids</taxon>
        <taxon>campanulids</taxon>
        <taxon>Asterales</taxon>
        <taxon>Asteraceae</taxon>
        <taxon>Asteroideae</taxon>
        <taxon>Heliantheae alliance</taxon>
        <taxon>Eupatorieae</taxon>
        <taxon>Mikania</taxon>
    </lineage>
</organism>
<dbReference type="AlphaFoldDB" id="A0A5N6N161"/>
<dbReference type="PANTHER" id="PTHR47718">
    <property type="entry name" value="OS01G0519700 PROTEIN"/>
    <property type="match status" value="1"/>
</dbReference>
<sequence>MSLHKIGPRVADRLKTGLCGGPHNMRGTNTDYMNFSHEIRKFIGDRDAKMFVEMLDQQSVNLPNFLSEYSVVDGELRCVFWADVVSKANYKEFGDIMGFDATYHTNKYDMIFVSFTGVDHHKRGVTFGVGLLSKESVDSYEWLLCNFLKAHHVQPSLILTDQDPTLIQAVEQVFTKSHIMKNLPLKLIDMCRALDEGLSSQWPNRKQGLPLPDFEEVSST</sequence>
<proteinExistence type="predicted"/>
<dbReference type="OrthoDB" id="2402896at2759"/>
<evidence type="ECO:0000259" key="1">
    <source>
        <dbReference type="Pfam" id="PF10551"/>
    </source>
</evidence>
<comment type="caution">
    <text evidence="2">The sequence shown here is derived from an EMBL/GenBank/DDBJ whole genome shotgun (WGS) entry which is preliminary data.</text>
</comment>
<keyword evidence="3" id="KW-1185">Reference proteome</keyword>
<name>A0A5N6N161_9ASTR</name>
<dbReference type="PANTHER" id="PTHR47718:SF12">
    <property type="entry name" value="PROTEIN FAR1-RELATED SEQUENCE"/>
    <property type="match status" value="1"/>
</dbReference>
<evidence type="ECO:0000313" key="3">
    <source>
        <dbReference type="Proteomes" id="UP000326396"/>
    </source>
</evidence>
<gene>
    <name evidence="2" type="ORF">E3N88_28842</name>
</gene>